<dbReference type="AlphaFoldDB" id="A0A410PWM6"/>
<evidence type="ECO:0000313" key="4">
    <source>
        <dbReference type="Proteomes" id="UP000287601"/>
    </source>
</evidence>
<evidence type="ECO:0000256" key="1">
    <source>
        <dbReference type="SAM" id="MobiDB-lite"/>
    </source>
</evidence>
<feature type="compositionally biased region" description="Basic and acidic residues" evidence="1">
    <location>
        <begin position="54"/>
        <end position="73"/>
    </location>
</feature>
<keyword evidence="2" id="KW-0732">Signal</keyword>
<sequence length="147" mass="16088">MKKQVIALSSAMIVALASFSTAFAMDAYKINNDGSTVINYAYNDAQREGMQSRASKDGKLKDSYRETRTKKDPSAPTGKLYSGYGWTNVVNSKGKEIVHTTTTRLEFRSGSGQGEVYAEASESGVGKIAAQTDYIETPSTAYVYYKF</sequence>
<organism evidence="3 4">
    <name type="scientific">Aminipila luticellarii</name>
    <dbReference type="NCBI Taxonomy" id="2507160"/>
    <lineage>
        <taxon>Bacteria</taxon>
        <taxon>Bacillati</taxon>
        <taxon>Bacillota</taxon>
        <taxon>Clostridia</taxon>
        <taxon>Peptostreptococcales</taxon>
        <taxon>Anaerovoracaceae</taxon>
        <taxon>Aminipila</taxon>
    </lineage>
</organism>
<evidence type="ECO:0000256" key="2">
    <source>
        <dbReference type="SAM" id="SignalP"/>
    </source>
</evidence>
<feature type="chain" id="PRO_5019057464" evidence="2">
    <location>
        <begin position="25"/>
        <end position="147"/>
    </location>
</feature>
<name>A0A410PWM6_9FIRM</name>
<feature type="region of interest" description="Disordered" evidence="1">
    <location>
        <begin position="47"/>
        <end position="77"/>
    </location>
</feature>
<evidence type="ECO:0000313" key="3">
    <source>
        <dbReference type="EMBL" id="QAT43341.1"/>
    </source>
</evidence>
<dbReference type="EMBL" id="CP035281">
    <property type="protein sequence ID" value="QAT43341.1"/>
    <property type="molecule type" value="Genomic_DNA"/>
</dbReference>
<protein>
    <submittedName>
        <fullName evidence="3">Uncharacterized protein</fullName>
    </submittedName>
</protein>
<dbReference type="KEGG" id="amij:EQM06_08995"/>
<accession>A0A410PWM6</accession>
<reference evidence="3 4" key="1">
    <citation type="submission" date="2019-01" db="EMBL/GenBank/DDBJ databases">
        <title>Draft genomes of a novel of Aminipila strains.</title>
        <authorList>
            <person name="Ma S."/>
        </authorList>
    </citation>
    <scope>NUCLEOTIDE SEQUENCE [LARGE SCALE GENOMIC DNA]</scope>
    <source>
        <strain evidence="4">JN-39</strain>
    </source>
</reference>
<proteinExistence type="predicted"/>
<gene>
    <name evidence="3" type="ORF">EQM06_08995</name>
</gene>
<dbReference type="Proteomes" id="UP000287601">
    <property type="component" value="Chromosome"/>
</dbReference>
<keyword evidence="4" id="KW-1185">Reference proteome</keyword>
<dbReference type="RefSeq" id="WP_128746059.1">
    <property type="nucleotide sequence ID" value="NZ_CP035281.1"/>
</dbReference>
<feature type="signal peptide" evidence="2">
    <location>
        <begin position="1"/>
        <end position="24"/>
    </location>
</feature>